<comment type="caution">
    <text evidence="1">The sequence shown here is derived from an EMBL/GenBank/DDBJ whole genome shotgun (WGS) entry which is preliminary data.</text>
</comment>
<accession>A0A2K3MR13</accession>
<evidence type="ECO:0000313" key="1">
    <source>
        <dbReference type="EMBL" id="PNX93164.1"/>
    </source>
</evidence>
<evidence type="ECO:0000313" key="2">
    <source>
        <dbReference type="Proteomes" id="UP000236291"/>
    </source>
</evidence>
<name>A0A2K3MR13_TRIPR</name>
<evidence type="ECO:0008006" key="3">
    <source>
        <dbReference type="Google" id="ProtNLM"/>
    </source>
</evidence>
<dbReference type="AlphaFoldDB" id="A0A2K3MR13"/>
<dbReference type="SUPFAM" id="SSF54001">
    <property type="entry name" value="Cysteine proteinases"/>
    <property type="match status" value="1"/>
</dbReference>
<reference evidence="1 2" key="1">
    <citation type="journal article" date="2014" name="Am. J. Bot.">
        <title>Genome assembly and annotation for red clover (Trifolium pratense; Fabaceae).</title>
        <authorList>
            <person name="Istvanek J."/>
            <person name="Jaros M."/>
            <person name="Krenek A."/>
            <person name="Repkova J."/>
        </authorList>
    </citation>
    <scope>NUCLEOTIDE SEQUENCE [LARGE SCALE GENOMIC DNA]</scope>
    <source>
        <strain evidence="2">cv. Tatra</strain>
        <tissue evidence="1">Young leaves</tissue>
    </source>
</reference>
<dbReference type="Proteomes" id="UP000236291">
    <property type="component" value="Unassembled WGS sequence"/>
</dbReference>
<sequence>MNLTTEQAHISAYVFHPFNNPEEPLFKVGDFEGLRKDFQSMCPYVTVDERIVHMMAMAINWNQKQMSSPTKWALPPAFMRAVKMGNSIEELVSEFAEYWMPPFENLSHIYVPIEDCCGLWYLMIASIADKQLFHMDPYFEKQNVDPRQEIIANMWQAIAQMSQSPNFPANFLADKFNEDMWTVSDPFGHLGIGFCQHTAVYVLDWMDSEKPMHTNASFGHKEEVKRMSLAMKLLLGEHNSLKSKLQYDSAQAWSTKRYA</sequence>
<dbReference type="Gene3D" id="3.40.395.10">
    <property type="entry name" value="Adenoviral Proteinase, Chain A"/>
    <property type="match status" value="1"/>
</dbReference>
<reference evidence="1 2" key="2">
    <citation type="journal article" date="2017" name="Front. Plant Sci.">
        <title>Gene Classification and Mining of Molecular Markers Useful in Red Clover (Trifolium pratense) Breeding.</title>
        <authorList>
            <person name="Istvanek J."/>
            <person name="Dluhosova J."/>
            <person name="Dluhos P."/>
            <person name="Patkova L."/>
            <person name="Nedelnik J."/>
            <person name="Repkova J."/>
        </authorList>
    </citation>
    <scope>NUCLEOTIDE SEQUENCE [LARGE SCALE GENOMIC DNA]</scope>
    <source>
        <strain evidence="2">cv. Tatra</strain>
        <tissue evidence="1">Young leaves</tissue>
    </source>
</reference>
<dbReference type="EMBL" id="ASHM01011251">
    <property type="protein sequence ID" value="PNX93164.1"/>
    <property type="molecule type" value="Genomic_DNA"/>
</dbReference>
<dbReference type="InterPro" id="IPR038765">
    <property type="entry name" value="Papain-like_cys_pep_sf"/>
</dbReference>
<gene>
    <name evidence="1" type="ORF">L195_g016313</name>
</gene>
<organism evidence="1 2">
    <name type="scientific">Trifolium pratense</name>
    <name type="common">Red clover</name>
    <dbReference type="NCBI Taxonomy" id="57577"/>
    <lineage>
        <taxon>Eukaryota</taxon>
        <taxon>Viridiplantae</taxon>
        <taxon>Streptophyta</taxon>
        <taxon>Embryophyta</taxon>
        <taxon>Tracheophyta</taxon>
        <taxon>Spermatophyta</taxon>
        <taxon>Magnoliopsida</taxon>
        <taxon>eudicotyledons</taxon>
        <taxon>Gunneridae</taxon>
        <taxon>Pentapetalae</taxon>
        <taxon>rosids</taxon>
        <taxon>fabids</taxon>
        <taxon>Fabales</taxon>
        <taxon>Fabaceae</taxon>
        <taxon>Papilionoideae</taxon>
        <taxon>50 kb inversion clade</taxon>
        <taxon>NPAAA clade</taxon>
        <taxon>Hologalegina</taxon>
        <taxon>IRL clade</taxon>
        <taxon>Trifolieae</taxon>
        <taxon>Trifolium</taxon>
    </lineage>
</organism>
<protein>
    <recommendedName>
        <fullName evidence="3">Ulp1 protease family carboxy-terminal domain protein</fullName>
    </recommendedName>
</protein>
<proteinExistence type="predicted"/>